<feature type="signal peptide" evidence="3">
    <location>
        <begin position="1"/>
        <end position="19"/>
    </location>
</feature>
<feature type="region of interest" description="Disordered" evidence="1">
    <location>
        <begin position="249"/>
        <end position="321"/>
    </location>
</feature>
<proteinExistence type="predicted"/>
<evidence type="ECO:0000313" key="4">
    <source>
        <dbReference type="EMBL" id="SUZ13774.1"/>
    </source>
</evidence>
<feature type="transmembrane region" description="Helical" evidence="2">
    <location>
        <begin position="204"/>
        <end position="228"/>
    </location>
</feature>
<dbReference type="EMBL" id="UIGY01000248">
    <property type="protein sequence ID" value="SUZ13774.1"/>
    <property type="molecule type" value="Genomic_DNA"/>
</dbReference>
<sequence length="321" mass="34654">MRFIISPLIFILGCAGAISHDLSCLRDLISSLSPSCRDSISIIACLHTTETAPVSAIESCFRRNACPDEDVHSATNRFISSCRTDPNTDGKENTESSTASVTSNQNTHPTTTASHSQATLPNESTTQSLGHYETNIMATRATSSFKCSVTSMIPTSVCSFSGQHTLGCTSTAIATASCAPENICFKSTGGADVCMRRDERLGTAGLIITIVFLSAISISMTGVIIIYLRTKSSKYEDNQAVIMECSPDEISKEENGPPSLDHGYGQKERVSNEPRAMNGLPARPRQSYYSENPPTRVLLGPRTPQFRSGHEEWNSGAARRL</sequence>
<feature type="chain" id="PRO_5016707459" evidence="3">
    <location>
        <begin position="20"/>
        <end position="321"/>
    </location>
</feature>
<evidence type="ECO:0000256" key="1">
    <source>
        <dbReference type="SAM" id="MobiDB-lite"/>
    </source>
</evidence>
<dbReference type="OrthoDB" id="3630276at2759"/>
<dbReference type="AlphaFoldDB" id="A0A381LIP3"/>
<name>A0A381LIP3_BLUGR</name>
<organism evidence="4">
    <name type="scientific">Blumeria graminis f. sp. tritici 96224</name>
    <dbReference type="NCBI Taxonomy" id="1268274"/>
    <lineage>
        <taxon>Eukaryota</taxon>
        <taxon>Fungi</taxon>
        <taxon>Dikarya</taxon>
        <taxon>Ascomycota</taxon>
        <taxon>Pezizomycotina</taxon>
        <taxon>Leotiomycetes</taxon>
        <taxon>Erysiphales</taxon>
        <taxon>Erysiphaceae</taxon>
        <taxon>Blumeria</taxon>
    </lineage>
</organism>
<accession>A0A381LIP3</accession>
<evidence type="ECO:0000256" key="3">
    <source>
        <dbReference type="SAM" id="SignalP"/>
    </source>
</evidence>
<feature type="non-terminal residue" evidence="4">
    <location>
        <position position="321"/>
    </location>
</feature>
<protein>
    <submittedName>
        <fullName evidence="4">BgtASP-20337</fullName>
    </submittedName>
</protein>
<keyword evidence="2" id="KW-1133">Transmembrane helix</keyword>
<keyword evidence="2" id="KW-0472">Membrane</keyword>
<feature type="region of interest" description="Disordered" evidence="1">
    <location>
        <begin position="82"/>
        <end position="125"/>
    </location>
</feature>
<keyword evidence="3" id="KW-0732">Signal</keyword>
<evidence type="ECO:0000256" key="2">
    <source>
        <dbReference type="SAM" id="Phobius"/>
    </source>
</evidence>
<reference evidence="4" key="1">
    <citation type="submission" date="2018-07" db="EMBL/GenBank/DDBJ databases">
        <authorList>
            <person name="Quirk P.G."/>
            <person name="Krulwich T.A."/>
        </authorList>
    </citation>
    <scope>NUCLEOTIDE SEQUENCE</scope>
    <source>
        <strain evidence="4">96224</strain>
    </source>
</reference>
<gene>
    <name evidence="4" type="ORF">BGT96224V2_LOCUS6973</name>
</gene>
<feature type="compositionally biased region" description="Polar residues" evidence="1">
    <location>
        <begin position="95"/>
        <end position="125"/>
    </location>
</feature>
<keyword evidence="2" id="KW-0812">Transmembrane</keyword>